<gene>
    <name evidence="4" type="ORF">BBC27_05070</name>
</gene>
<dbReference type="PANTHER" id="PTHR13504">
    <property type="entry name" value="FIDO DOMAIN-CONTAINING PROTEIN DDB_G0283145"/>
    <property type="match status" value="1"/>
</dbReference>
<sequence length="195" mass="22614">MTDPLLEQDDAATPLTPEGREGLIPSYITLRRELNAAEQANIVEAEEWAYSRKRDVLSEQFLKSLHKRMFGRVWRWAGDFRQTERNIGVDPFRIAIGLRNLLDDCRYWIEYETYPPDEIAARFHHRLVYIHPFPNGNGRHARLATDLLRVKLGCPRFSWGRVNLVNAGETRQTYVAALRAADNHDIGPLLQFVRS</sequence>
<dbReference type="EMBL" id="MASQ01000004">
    <property type="protein sequence ID" value="OCB04035.1"/>
    <property type="molecule type" value="Genomic_DNA"/>
</dbReference>
<dbReference type="PROSITE" id="PS51459">
    <property type="entry name" value="FIDO"/>
    <property type="match status" value="1"/>
</dbReference>
<evidence type="ECO:0000256" key="1">
    <source>
        <dbReference type="PIRSR" id="PIRSR640198-1"/>
    </source>
</evidence>
<dbReference type="Pfam" id="PF02661">
    <property type="entry name" value="Fic"/>
    <property type="match status" value="1"/>
</dbReference>
<dbReference type="InterPro" id="IPR003812">
    <property type="entry name" value="Fido"/>
</dbReference>
<accession>A0A1B9C231</accession>
<dbReference type="InterPro" id="IPR036597">
    <property type="entry name" value="Fido-like_dom_sf"/>
</dbReference>
<feature type="region of interest" description="Disordered" evidence="2">
    <location>
        <begin position="1"/>
        <end position="20"/>
    </location>
</feature>
<dbReference type="PANTHER" id="PTHR13504:SF39">
    <property type="entry name" value="CELL FILAMENTATION PROTEIN"/>
    <property type="match status" value="1"/>
</dbReference>
<dbReference type="InterPro" id="IPR013436">
    <property type="entry name" value="Mobile_mystery_prot_B"/>
</dbReference>
<dbReference type="Proteomes" id="UP000093129">
    <property type="component" value="Unassembled WGS sequence"/>
</dbReference>
<feature type="compositionally biased region" description="Acidic residues" evidence="2">
    <location>
        <begin position="1"/>
        <end position="10"/>
    </location>
</feature>
<protein>
    <submittedName>
        <fullName evidence="4">Cell filamentation protein Fic</fullName>
    </submittedName>
</protein>
<dbReference type="SUPFAM" id="SSF140931">
    <property type="entry name" value="Fic-like"/>
    <property type="match status" value="1"/>
</dbReference>
<dbReference type="AlphaFoldDB" id="A0A1B9C231"/>
<dbReference type="NCBIfam" id="TIGR02613">
    <property type="entry name" value="mob_myst_B"/>
    <property type="match status" value="1"/>
</dbReference>
<comment type="caution">
    <text evidence="4">The sequence shown here is derived from an EMBL/GenBank/DDBJ whole genome shotgun (WGS) entry which is preliminary data.</text>
</comment>
<name>A0A1B9C231_9PROT</name>
<evidence type="ECO:0000256" key="2">
    <source>
        <dbReference type="SAM" id="MobiDB-lite"/>
    </source>
</evidence>
<proteinExistence type="predicted"/>
<evidence type="ECO:0000313" key="4">
    <source>
        <dbReference type="EMBL" id="OCB04035.1"/>
    </source>
</evidence>
<evidence type="ECO:0000313" key="5">
    <source>
        <dbReference type="Proteomes" id="UP000093129"/>
    </source>
</evidence>
<evidence type="ECO:0000259" key="3">
    <source>
        <dbReference type="PROSITE" id="PS51459"/>
    </source>
</evidence>
<feature type="active site" evidence="1">
    <location>
        <position position="131"/>
    </location>
</feature>
<feature type="domain" description="Fido" evidence="3">
    <location>
        <begin position="57"/>
        <end position="195"/>
    </location>
</feature>
<organism evidence="4 5">
    <name type="scientific">Acidithiobacillus ferrivorans</name>
    <dbReference type="NCBI Taxonomy" id="160808"/>
    <lineage>
        <taxon>Bacteria</taxon>
        <taxon>Pseudomonadati</taxon>
        <taxon>Pseudomonadota</taxon>
        <taxon>Acidithiobacillia</taxon>
        <taxon>Acidithiobacillales</taxon>
        <taxon>Acidithiobacillaceae</taxon>
        <taxon>Acidithiobacillus</taxon>
    </lineage>
</organism>
<dbReference type="RefSeq" id="WP_065412421.1">
    <property type="nucleotide sequence ID" value="NZ_MASQ01000004.1"/>
</dbReference>
<reference evidence="4 5" key="1">
    <citation type="submission" date="2016-07" db="EMBL/GenBank/DDBJ databases">
        <title>Draft genome of a psychrotolerant acidophile Acidithiobacillus ferrivorans strain YL15.</title>
        <authorList>
            <person name="Peng T."/>
            <person name="Ma L."/>
            <person name="Nan M."/>
            <person name="An N."/>
            <person name="Wang M."/>
            <person name="Qiu G."/>
            <person name="Zeng W."/>
        </authorList>
    </citation>
    <scope>NUCLEOTIDE SEQUENCE [LARGE SCALE GENOMIC DNA]</scope>
    <source>
        <strain evidence="4 5">YL15</strain>
    </source>
</reference>
<dbReference type="InterPro" id="IPR040198">
    <property type="entry name" value="Fido_containing"/>
</dbReference>
<dbReference type="Gene3D" id="1.10.3290.10">
    <property type="entry name" value="Fido-like domain"/>
    <property type="match status" value="1"/>
</dbReference>